<accession>A0ABS6H867</accession>
<gene>
    <name evidence="1" type="ORF">JJQ90_09820</name>
</gene>
<organism evidence="1 2">
    <name type="scientific">Falsiroseomonas oleicola</name>
    <dbReference type="NCBI Taxonomy" id="2801474"/>
    <lineage>
        <taxon>Bacteria</taxon>
        <taxon>Pseudomonadati</taxon>
        <taxon>Pseudomonadota</taxon>
        <taxon>Alphaproteobacteria</taxon>
        <taxon>Acetobacterales</taxon>
        <taxon>Roseomonadaceae</taxon>
        <taxon>Falsiroseomonas</taxon>
    </lineage>
</organism>
<keyword evidence="2" id="KW-1185">Reference proteome</keyword>
<dbReference type="EMBL" id="JAERQM010000002">
    <property type="protein sequence ID" value="MBU8544002.1"/>
    <property type="molecule type" value="Genomic_DNA"/>
</dbReference>
<protein>
    <submittedName>
        <fullName evidence="1">Uncharacterized protein</fullName>
    </submittedName>
</protein>
<sequence length="229" mass="23565">MARTVLGDAVLVTTTTTGTGTYALGSAVAGYFHPADANVASGSRVSFVVVDSLTAPTAREIGEGVLTTGSPWTLTRATIRNSLFDGASVSGSALNWPAGTRYVFLTPIAARTPQLDTDNALHAVNVPKAWAVFNGSGLIASHGIASITDHGVGDVTFTFDEAFPDANYCILGTASLISSDGAITTFQPRSDTSQIAASACRMLCSYDVSASGRTAVDAPYMSVSFLGEP</sequence>
<dbReference type="Proteomes" id="UP000689967">
    <property type="component" value="Unassembled WGS sequence"/>
</dbReference>
<dbReference type="RefSeq" id="WP_216874784.1">
    <property type="nucleotide sequence ID" value="NZ_JAERQM010000002.1"/>
</dbReference>
<evidence type="ECO:0000313" key="2">
    <source>
        <dbReference type="Proteomes" id="UP000689967"/>
    </source>
</evidence>
<comment type="caution">
    <text evidence="1">The sequence shown here is derived from an EMBL/GenBank/DDBJ whole genome shotgun (WGS) entry which is preliminary data.</text>
</comment>
<reference evidence="1 2" key="1">
    <citation type="submission" date="2021-01" db="EMBL/GenBank/DDBJ databases">
        <title>Roseomonas sp. nov, a bacterium isolated from an oil production mixture in Yumen Oilfield.</title>
        <authorList>
            <person name="Wu D."/>
        </authorList>
    </citation>
    <scope>NUCLEOTIDE SEQUENCE [LARGE SCALE GENOMIC DNA]</scope>
    <source>
        <strain evidence="1 2">ROY-5-3</strain>
    </source>
</reference>
<name>A0ABS6H867_9PROT</name>
<proteinExistence type="predicted"/>
<evidence type="ECO:0000313" key="1">
    <source>
        <dbReference type="EMBL" id="MBU8544002.1"/>
    </source>
</evidence>